<organism evidence="3">
    <name type="scientific">Cladocopium goreaui</name>
    <dbReference type="NCBI Taxonomy" id="2562237"/>
    <lineage>
        <taxon>Eukaryota</taxon>
        <taxon>Sar</taxon>
        <taxon>Alveolata</taxon>
        <taxon>Dinophyceae</taxon>
        <taxon>Suessiales</taxon>
        <taxon>Symbiodiniaceae</taxon>
        <taxon>Cladocopium</taxon>
    </lineage>
</organism>
<feature type="transmembrane region" description="Helical" evidence="2">
    <location>
        <begin position="595"/>
        <end position="614"/>
    </location>
</feature>
<dbReference type="GO" id="GO:0008168">
    <property type="term" value="F:methyltransferase activity"/>
    <property type="evidence" value="ECO:0007669"/>
    <property type="project" value="UniProtKB-KW"/>
</dbReference>
<feature type="transmembrane region" description="Helical" evidence="2">
    <location>
        <begin position="445"/>
        <end position="466"/>
    </location>
</feature>
<evidence type="ECO:0000256" key="2">
    <source>
        <dbReference type="SAM" id="Phobius"/>
    </source>
</evidence>
<evidence type="ECO:0000313" key="4">
    <source>
        <dbReference type="EMBL" id="CAL4794129.1"/>
    </source>
</evidence>
<keyword evidence="4" id="KW-0489">Methyltransferase</keyword>
<keyword evidence="4" id="KW-0808">Transferase</keyword>
<gene>
    <name evidence="3" type="ORF">C1SCF055_LOCUS32418</name>
</gene>
<evidence type="ECO:0000313" key="5">
    <source>
        <dbReference type="Proteomes" id="UP001152797"/>
    </source>
</evidence>
<dbReference type="InterPro" id="IPR013762">
    <property type="entry name" value="Integrase-like_cat_sf"/>
</dbReference>
<dbReference type="EMBL" id="CAMXCT020003897">
    <property type="protein sequence ID" value="CAL1160192.1"/>
    <property type="molecule type" value="Genomic_DNA"/>
</dbReference>
<dbReference type="GO" id="GO:0003677">
    <property type="term" value="F:DNA binding"/>
    <property type="evidence" value="ECO:0007669"/>
    <property type="project" value="InterPro"/>
</dbReference>
<dbReference type="Proteomes" id="UP001152797">
    <property type="component" value="Unassembled WGS sequence"/>
</dbReference>
<reference evidence="3" key="1">
    <citation type="submission" date="2022-10" db="EMBL/GenBank/DDBJ databases">
        <authorList>
            <person name="Chen Y."/>
            <person name="Dougan E. K."/>
            <person name="Chan C."/>
            <person name="Rhodes N."/>
            <person name="Thang M."/>
        </authorList>
    </citation>
    <scope>NUCLEOTIDE SEQUENCE</scope>
</reference>
<keyword evidence="1" id="KW-0233">DNA recombination</keyword>
<protein>
    <submittedName>
        <fullName evidence="4">Methyltransferase-like protein 5</fullName>
    </submittedName>
</protein>
<evidence type="ECO:0000256" key="1">
    <source>
        <dbReference type="ARBA" id="ARBA00023172"/>
    </source>
</evidence>
<reference evidence="4 5" key="2">
    <citation type="submission" date="2024-05" db="EMBL/GenBank/DDBJ databases">
        <authorList>
            <person name="Chen Y."/>
            <person name="Shah S."/>
            <person name="Dougan E. K."/>
            <person name="Thang M."/>
            <person name="Chan C."/>
        </authorList>
    </citation>
    <scope>NUCLEOTIDE SEQUENCE [LARGE SCALE GENOMIC DNA]</scope>
</reference>
<dbReference type="GO" id="GO:0015074">
    <property type="term" value="P:DNA integration"/>
    <property type="evidence" value="ECO:0007669"/>
    <property type="project" value="InterPro"/>
</dbReference>
<comment type="caution">
    <text evidence="3">The sequence shown here is derived from an EMBL/GenBank/DDBJ whole genome shotgun (WGS) entry which is preliminary data.</text>
</comment>
<name>A0A9P1DBP4_9DINO</name>
<sequence length="905" mass="101229">MPEAFCENPAKAPLLYFDFVEICGGAGKVAAALTDMGFVCAPNLDLSESRHYDLTSLRFLEWIIYMIEENRFRAFLIEPPCTSFSPAAHPAVRSYREPLGFDRLNPKTLHGNILAFRSLVLLRVGRRHRRPCGLEQSRLSKMAWLSAWISLRSQGFEEAVIASCRFQSIHRKEFRFLCYLLDTEFLDRRCLGGHTHVKVEGAYTKPSAVYTDGLALHIASAFRLALRRLTAEELLAPEVSGHETILSNDVMLSSKWEVVRAWFWKRQGHINVLELSSTVSNLVSVSESESSVRFCSLVDSAVCKGALSKGRSSARALQPLLKRTCAVCVARDLYPGWIYTPTRLNCADDPTRDQVLRSPLGHALSVFRAPLDVLRALSLFGLRRFASNWVRLVLLVIFPTGCDASLFGEQHQVSVGSCLLCDRSLLWTSCGFCPLPWTFQLSTQWIFPSAFLLVGLVLSVLCLNLFGRAVSGPRAVGTRAATRAGNHLVCTRAVRQQTIEKRKIYLDGFRTWLLSEKGVSLRELIESKPPDPERIADFLIDYGRELYIAGRAYGIFAETINAVAVERPLIRRQLTAAWDLAFVWLSDEPHQHHPAMPISVMVALVAVALCWGWAHEAAVILLGWTGILRIGEVLAATRRELVLPVDAVPGTTFALLIIRQPKTRGRAARHQAARIDQADVIAYLTAMYGSSDPTTKIWPFSASTLRKRFGLLLTALKLPTKKLPGIAPFDLGSLRPGGATWLLHQLENPDILRRRGRWASWRTMDIYIQEVQVATFAEKLEPETRDLIRLYAGGYASLIERCTAFLNTGIPATVWFYLLKAAGDLEQTAGKDGGDGEFQPSANNYRLGACVVNWSSFLTPQRRQQLKTTVLRYAEPCEHLSPELQELCKDLNSMDFEGSPKVGRR</sequence>
<evidence type="ECO:0000313" key="3">
    <source>
        <dbReference type="EMBL" id="CAI4006817.1"/>
    </source>
</evidence>
<keyword evidence="2" id="KW-0472">Membrane</keyword>
<keyword evidence="2" id="KW-1133">Transmembrane helix</keyword>
<accession>A0A9P1DBP4</accession>
<dbReference type="GO" id="GO:0006310">
    <property type="term" value="P:DNA recombination"/>
    <property type="evidence" value="ECO:0007669"/>
    <property type="project" value="UniProtKB-KW"/>
</dbReference>
<dbReference type="Gene3D" id="1.10.443.10">
    <property type="entry name" value="Intergrase catalytic core"/>
    <property type="match status" value="1"/>
</dbReference>
<dbReference type="GO" id="GO:0032259">
    <property type="term" value="P:methylation"/>
    <property type="evidence" value="ECO:0007669"/>
    <property type="project" value="UniProtKB-KW"/>
</dbReference>
<keyword evidence="5" id="KW-1185">Reference proteome</keyword>
<dbReference type="InterPro" id="IPR011010">
    <property type="entry name" value="DNA_brk_join_enz"/>
</dbReference>
<keyword evidence="2" id="KW-0812">Transmembrane</keyword>
<dbReference type="OrthoDB" id="410133at2759"/>
<proteinExistence type="predicted"/>
<dbReference type="EMBL" id="CAMXCT010003897">
    <property type="protein sequence ID" value="CAI4006817.1"/>
    <property type="molecule type" value="Genomic_DNA"/>
</dbReference>
<dbReference type="EMBL" id="CAMXCT030003897">
    <property type="protein sequence ID" value="CAL4794129.1"/>
    <property type="molecule type" value="Genomic_DNA"/>
</dbReference>
<dbReference type="AlphaFoldDB" id="A0A9P1DBP4"/>
<dbReference type="SUPFAM" id="SSF56349">
    <property type="entry name" value="DNA breaking-rejoining enzymes"/>
    <property type="match status" value="1"/>
</dbReference>